<gene>
    <name evidence="2" type="ORF">JZ751_003181</name>
</gene>
<dbReference type="Proteomes" id="UP000824540">
    <property type="component" value="Unassembled WGS sequence"/>
</dbReference>
<keyword evidence="3" id="KW-1185">Reference proteome</keyword>
<evidence type="ECO:0000313" key="3">
    <source>
        <dbReference type="Proteomes" id="UP000824540"/>
    </source>
</evidence>
<comment type="caution">
    <text evidence="2">The sequence shown here is derived from an EMBL/GenBank/DDBJ whole genome shotgun (WGS) entry which is preliminary data.</text>
</comment>
<protein>
    <submittedName>
        <fullName evidence="2">Uncharacterized protein</fullName>
    </submittedName>
</protein>
<feature type="compositionally biased region" description="Polar residues" evidence="1">
    <location>
        <begin position="34"/>
        <end position="59"/>
    </location>
</feature>
<organism evidence="2 3">
    <name type="scientific">Albula glossodonta</name>
    <name type="common">roundjaw bonefish</name>
    <dbReference type="NCBI Taxonomy" id="121402"/>
    <lineage>
        <taxon>Eukaryota</taxon>
        <taxon>Metazoa</taxon>
        <taxon>Chordata</taxon>
        <taxon>Craniata</taxon>
        <taxon>Vertebrata</taxon>
        <taxon>Euteleostomi</taxon>
        <taxon>Actinopterygii</taxon>
        <taxon>Neopterygii</taxon>
        <taxon>Teleostei</taxon>
        <taxon>Albuliformes</taxon>
        <taxon>Albulidae</taxon>
        <taxon>Albula</taxon>
    </lineage>
</organism>
<reference evidence="2" key="1">
    <citation type="thesis" date="2021" institute="BYU ScholarsArchive" country="Provo, UT, USA">
        <title>Applications of and Algorithms for Genome Assembly and Genomic Analyses with an Emphasis on Marine Teleosts.</title>
        <authorList>
            <person name="Pickett B.D."/>
        </authorList>
    </citation>
    <scope>NUCLEOTIDE SEQUENCE</scope>
    <source>
        <strain evidence="2">HI-2016</strain>
    </source>
</reference>
<evidence type="ECO:0000313" key="2">
    <source>
        <dbReference type="EMBL" id="KAG9336833.1"/>
    </source>
</evidence>
<sequence length="103" mass="11029">MMLKDSPNSPCFSCGRTSASWYMWTCHSTSRAISPLSPSSRCTTSPAVASFTPRSSGPTPTAPGGTAMRWPREPRPTLGASFPSSRKGLLPMGSCRLCDRQSD</sequence>
<feature type="region of interest" description="Disordered" evidence="1">
    <location>
        <begin position="34"/>
        <end position="87"/>
    </location>
</feature>
<evidence type="ECO:0000256" key="1">
    <source>
        <dbReference type="SAM" id="MobiDB-lite"/>
    </source>
</evidence>
<accession>A0A8T2N8V5</accession>
<name>A0A8T2N8V5_9TELE</name>
<dbReference type="AlphaFoldDB" id="A0A8T2N8V5"/>
<proteinExistence type="predicted"/>
<dbReference type="EMBL" id="JAFBMS010000102">
    <property type="protein sequence ID" value="KAG9336833.1"/>
    <property type="molecule type" value="Genomic_DNA"/>
</dbReference>